<keyword evidence="9" id="KW-1185">Reference proteome</keyword>
<evidence type="ECO:0000256" key="6">
    <source>
        <dbReference type="SAM" id="Phobius"/>
    </source>
</evidence>
<feature type="transmembrane region" description="Helical" evidence="6">
    <location>
        <begin position="207"/>
        <end position="231"/>
    </location>
</feature>
<dbReference type="RefSeq" id="XP_041196119.1">
    <property type="nucleotide sequence ID" value="XM_041330530.1"/>
</dbReference>
<dbReference type="OrthoDB" id="419616at2759"/>
<evidence type="ECO:0000313" key="9">
    <source>
        <dbReference type="Proteomes" id="UP000807769"/>
    </source>
</evidence>
<evidence type="ECO:0000256" key="3">
    <source>
        <dbReference type="ARBA" id="ARBA00022692"/>
    </source>
</evidence>
<feature type="transmembrane region" description="Helical" evidence="6">
    <location>
        <begin position="467"/>
        <end position="485"/>
    </location>
</feature>
<evidence type="ECO:0000256" key="2">
    <source>
        <dbReference type="ARBA" id="ARBA00022448"/>
    </source>
</evidence>
<protein>
    <submittedName>
        <fullName evidence="8">Major facilitator superfamily domain-containing protein</fullName>
    </submittedName>
</protein>
<dbReference type="PROSITE" id="PS50850">
    <property type="entry name" value="MFS"/>
    <property type="match status" value="1"/>
</dbReference>
<dbReference type="AlphaFoldDB" id="A0A9P7JGK8"/>
<dbReference type="InterPro" id="IPR020846">
    <property type="entry name" value="MFS_dom"/>
</dbReference>
<evidence type="ECO:0000313" key="8">
    <source>
        <dbReference type="EMBL" id="KAG1821052.1"/>
    </source>
</evidence>
<feature type="transmembrane region" description="Helical" evidence="6">
    <location>
        <begin position="165"/>
        <end position="187"/>
    </location>
</feature>
<evidence type="ECO:0000256" key="4">
    <source>
        <dbReference type="ARBA" id="ARBA00022989"/>
    </source>
</evidence>
<comment type="caution">
    <text evidence="8">The sequence shown here is derived from an EMBL/GenBank/DDBJ whole genome shotgun (WGS) entry which is preliminary data.</text>
</comment>
<feature type="transmembrane region" description="Helical" evidence="6">
    <location>
        <begin position="437"/>
        <end position="455"/>
    </location>
</feature>
<sequence>MAEIHRSSQTSEEKQLGEEGLIEATPLPTPLPKKQLAILLLVQMPEQLAASVIYPFVNQLVRSTGITGGDERKTGYYAGLIESLYYAVEAVTILQWGRVSDHIGRKPVILIGLFGITLSIVSFGFSNRFWMIILSRCAQGALNGNIGVVKSVMTEITDASNMAQAFAWLPLAWSTGYALGFLIGGVLSDPAAKWPNSVGRYPLFHRYPYFLPCIVAASVSISSWFITLLFLKEWRRQKVGHAAATIHDKPADAQVDGLPRMLDEAEIASPVSTSVESTRTDFRSILIPGVIIPVLHYGLLSFVDQCMLVLIPLMYSTSRSLGGLGFSSNTIGLVMTVWTMLNGTIQVYTFPRLLRRFGPKRLYITSFTFFLITFSTYPLMNYMAKRNMEVGMWLILCVQLAAYIVAYNTYSCIILYVNNGAPSRELLGATNGLAQTLGSMMRAIGPIAVSSLFALSLENNLLGGTAVYWIMCMIVILVLCFSTYLPKSLT</sequence>
<dbReference type="CDD" id="cd17330">
    <property type="entry name" value="MFS_SLC46_TetA_like"/>
    <property type="match status" value="1"/>
</dbReference>
<dbReference type="EMBL" id="JABBWG010000007">
    <property type="protein sequence ID" value="KAG1821052.1"/>
    <property type="molecule type" value="Genomic_DNA"/>
</dbReference>
<evidence type="ECO:0000256" key="1">
    <source>
        <dbReference type="ARBA" id="ARBA00004141"/>
    </source>
</evidence>
<keyword evidence="5 6" id="KW-0472">Membrane</keyword>
<feature type="transmembrane region" description="Helical" evidence="6">
    <location>
        <begin position="362"/>
        <end position="380"/>
    </location>
</feature>
<name>A0A9P7JGK8_9AGAM</name>
<comment type="subcellular location">
    <subcellularLocation>
        <location evidence="1">Membrane</location>
        <topology evidence="1">Multi-pass membrane protein</topology>
    </subcellularLocation>
</comment>
<dbReference type="Proteomes" id="UP000807769">
    <property type="component" value="Unassembled WGS sequence"/>
</dbReference>
<evidence type="ECO:0000259" key="7">
    <source>
        <dbReference type="PROSITE" id="PS50850"/>
    </source>
</evidence>
<gene>
    <name evidence="8" type="ORF">BJ212DRAFT_1265985</name>
</gene>
<dbReference type="GO" id="GO:0022857">
    <property type="term" value="F:transmembrane transporter activity"/>
    <property type="evidence" value="ECO:0007669"/>
    <property type="project" value="InterPro"/>
</dbReference>
<dbReference type="InterPro" id="IPR011701">
    <property type="entry name" value="MFS"/>
</dbReference>
<feature type="transmembrane region" description="Helical" evidence="6">
    <location>
        <begin position="331"/>
        <end position="350"/>
    </location>
</feature>
<feature type="transmembrane region" description="Helical" evidence="6">
    <location>
        <begin position="108"/>
        <end position="125"/>
    </location>
</feature>
<feature type="domain" description="Major facilitator superfamily (MFS) profile" evidence="7">
    <location>
        <begin position="35"/>
        <end position="490"/>
    </location>
</feature>
<feature type="transmembrane region" description="Helical" evidence="6">
    <location>
        <begin position="285"/>
        <end position="311"/>
    </location>
</feature>
<dbReference type="Pfam" id="PF07690">
    <property type="entry name" value="MFS_1"/>
    <property type="match status" value="1"/>
</dbReference>
<reference evidence="8" key="1">
    <citation type="journal article" date="2020" name="New Phytol.">
        <title>Comparative genomics reveals dynamic genome evolution in host specialist ectomycorrhizal fungi.</title>
        <authorList>
            <person name="Lofgren L.A."/>
            <person name="Nguyen N.H."/>
            <person name="Vilgalys R."/>
            <person name="Ruytinx J."/>
            <person name="Liao H.L."/>
            <person name="Branco S."/>
            <person name="Kuo A."/>
            <person name="LaButti K."/>
            <person name="Lipzen A."/>
            <person name="Andreopoulos W."/>
            <person name="Pangilinan J."/>
            <person name="Riley R."/>
            <person name="Hundley H."/>
            <person name="Na H."/>
            <person name="Barry K."/>
            <person name="Grigoriev I.V."/>
            <person name="Stajich J.E."/>
            <person name="Kennedy P.G."/>
        </authorList>
    </citation>
    <scope>NUCLEOTIDE SEQUENCE</scope>
    <source>
        <strain evidence="8">MN1</strain>
    </source>
</reference>
<organism evidence="8 9">
    <name type="scientific">Suillus subaureus</name>
    <dbReference type="NCBI Taxonomy" id="48587"/>
    <lineage>
        <taxon>Eukaryota</taxon>
        <taxon>Fungi</taxon>
        <taxon>Dikarya</taxon>
        <taxon>Basidiomycota</taxon>
        <taxon>Agaricomycotina</taxon>
        <taxon>Agaricomycetes</taxon>
        <taxon>Agaricomycetidae</taxon>
        <taxon>Boletales</taxon>
        <taxon>Suillineae</taxon>
        <taxon>Suillaceae</taxon>
        <taxon>Suillus</taxon>
    </lineage>
</organism>
<evidence type="ECO:0000256" key="5">
    <source>
        <dbReference type="ARBA" id="ARBA00023136"/>
    </source>
</evidence>
<dbReference type="SUPFAM" id="SSF103473">
    <property type="entry name" value="MFS general substrate transporter"/>
    <property type="match status" value="1"/>
</dbReference>
<dbReference type="Gene3D" id="1.20.1250.20">
    <property type="entry name" value="MFS general substrate transporter like domains"/>
    <property type="match status" value="1"/>
</dbReference>
<dbReference type="GeneID" id="64624547"/>
<dbReference type="GO" id="GO:0016020">
    <property type="term" value="C:membrane"/>
    <property type="evidence" value="ECO:0007669"/>
    <property type="project" value="UniProtKB-SubCell"/>
</dbReference>
<proteinExistence type="predicted"/>
<dbReference type="InterPro" id="IPR036259">
    <property type="entry name" value="MFS_trans_sf"/>
</dbReference>
<feature type="transmembrane region" description="Helical" evidence="6">
    <location>
        <begin position="76"/>
        <end position="96"/>
    </location>
</feature>
<keyword evidence="2" id="KW-0813">Transport</keyword>
<dbReference type="PANTHER" id="PTHR23504:SF15">
    <property type="entry name" value="MAJOR FACILITATOR SUPERFAMILY (MFS) PROFILE DOMAIN-CONTAINING PROTEIN"/>
    <property type="match status" value="1"/>
</dbReference>
<keyword evidence="4 6" id="KW-1133">Transmembrane helix</keyword>
<accession>A0A9P7JGK8</accession>
<dbReference type="PANTHER" id="PTHR23504">
    <property type="entry name" value="MAJOR FACILITATOR SUPERFAMILY DOMAIN-CONTAINING PROTEIN 10"/>
    <property type="match status" value="1"/>
</dbReference>
<keyword evidence="3 6" id="KW-0812">Transmembrane</keyword>
<feature type="transmembrane region" description="Helical" evidence="6">
    <location>
        <begin position="392"/>
        <end position="417"/>
    </location>
</feature>